<evidence type="ECO:0000256" key="1">
    <source>
        <dbReference type="SAM" id="MobiDB-lite"/>
    </source>
</evidence>
<protein>
    <submittedName>
        <fullName evidence="2">Uncharacterized protein</fullName>
    </submittedName>
</protein>
<accession>A0A0A9GLQ3</accession>
<sequence>MPRLRMRLTVGSVSHRRRHARESAEVRTTS</sequence>
<proteinExistence type="predicted"/>
<name>A0A0A9GLQ3_ARUDO</name>
<reference evidence="2" key="1">
    <citation type="submission" date="2014-09" db="EMBL/GenBank/DDBJ databases">
        <authorList>
            <person name="Magalhaes I.L.F."/>
            <person name="Oliveira U."/>
            <person name="Santos F.R."/>
            <person name="Vidigal T.H.D.A."/>
            <person name="Brescovit A.D."/>
            <person name="Santos A.J."/>
        </authorList>
    </citation>
    <scope>NUCLEOTIDE SEQUENCE</scope>
    <source>
        <tissue evidence="2">Shoot tissue taken approximately 20 cm above the soil surface</tissue>
    </source>
</reference>
<reference evidence="2" key="2">
    <citation type="journal article" date="2015" name="Data Brief">
        <title>Shoot transcriptome of the giant reed, Arundo donax.</title>
        <authorList>
            <person name="Barrero R.A."/>
            <person name="Guerrero F.D."/>
            <person name="Moolhuijzen P."/>
            <person name="Goolsby J.A."/>
            <person name="Tidwell J."/>
            <person name="Bellgard S.E."/>
            <person name="Bellgard M.I."/>
        </authorList>
    </citation>
    <scope>NUCLEOTIDE SEQUENCE</scope>
    <source>
        <tissue evidence="2">Shoot tissue taken approximately 20 cm above the soil surface</tissue>
    </source>
</reference>
<organism evidence="2">
    <name type="scientific">Arundo donax</name>
    <name type="common">Giant reed</name>
    <name type="synonym">Donax arundinaceus</name>
    <dbReference type="NCBI Taxonomy" id="35708"/>
    <lineage>
        <taxon>Eukaryota</taxon>
        <taxon>Viridiplantae</taxon>
        <taxon>Streptophyta</taxon>
        <taxon>Embryophyta</taxon>
        <taxon>Tracheophyta</taxon>
        <taxon>Spermatophyta</taxon>
        <taxon>Magnoliopsida</taxon>
        <taxon>Liliopsida</taxon>
        <taxon>Poales</taxon>
        <taxon>Poaceae</taxon>
        <taxon>PACMAD clade</taxon>
        <taxon>Arundinoideae</taxon>
        <taxon>Arundineae</taxon>
        <taxon>Arundo</taxon>
    </lineage>
</organism>
<dbReference type="AlphaFoldDB" id="A0A0A9GLQ3"/>
<feature type="compositionally biased region" description="Basic and acidic residues" evidence="1">
    <location>
        <begin position="21"/>
        <end position="30"/>
    </location>
</feature>
<dbReference type="EMBL" id="GBRH01171856">
    <property type="protein sequence ID" value="JAE26040.1"/>
    <property type="molecule type" value="Transcribed_RNA"/>
</dbReference>
<feature type="region of interest" description="Disordered" evidence="1">
    <location>
        <begin position="1"/>
        <end position="30"/>
    </location>
</feature>
<evidence type="ECO:0000313" key="2">
    <source>
        <dbReference type="EMBL" id="JAE26040.1"/>
    </source>
</evidence>